<dbReference type="Pfam" id="PF19055">
    <property type="entry name" value="ABC2_membrane_7"/>
    <property type="match status" value="1"/>
</dbReference>
<evidence type="ECO:0000259" key="3">
    <source>
        <dbReference type="Pfam" id="PF19055"/>
    </source>
</evidence>
<evidence type="ECO:0000313" key="4">
    <source>
        <dbReference type="EMBL" id="KAF9591169.1"/>
    </source>
</evidence>
<organism evidence="4 5">
    <name type="scientific">Coptis chinensis</name>
    <dbReference type="NCBI Taxonomy" id="261450"/>
    <lineage>
        <taxon>Eukaryota</taxon>
        <taxon>Viridiplantae</taxon>
        <taxon>Streptophyta</taxon>
        <taxon>Embryophyta</taxon>
        <taxon>Tracheophyta</taxon>
        <taxon>Spermatophyta</taxon>
        <taxon>Magnoliopsida</taxon>
        <taxon>Ranunculales</taxon>
        <taxon>Ranunculaceae</taxon>
        <taxon>Coptidoideae</taxon>
        <taxon>Coptis</taxon>
    </lineage>
</organism>
<evidence type="ECO:0000313" key="5">
    <source>
        <dbReference type="Proteomes" id="UP000631114"/>
    </source>
</evidence>
<dbReference type="AlphaFoldDB" id="A0A835H2Q6"/>
<gene>
    <name evidence="4" type="ORF">IFM89_002124</name>
</gene>
<dbReference type="EMBL" id="JADFTS010000008">
    <property type="protein sequence ID" value="KAF9591169.1"/>
    <property type="molecule type" value="Genomic_DNA"/>
</dbReference>
<dbReference type="InterPro" id="IPR027417">
    <property type="entry name" value="P-loop_NTPase"/>
</dbReference>
<dbReference type="OrthoDB" id="66620at2759"/>
<dbReference type="SUPFAM" id="SSF52540">
    <property type="entry name" value="P-loop containing nucleoside triphosphate hydrolases"/>
    <property type="match status" value="1"/>
</dbReference>
<sequence>MSWCELPTVEVRYENVCVDAKCKVVHGKPLPTLWNSLKSNFSFLSGFKSEEGKISILKDVSGIIKPSRVLETEQLSSVSSTLDLSPHPSIVVLPRDMMKEVTKKEKHAGIVPESDVDTYMKAIAIEGLKRSLQTDYILKILGLDICADTVVGNAMRRGISGGEMITGPTKVLLMDEISTGLDSTTIFQIVSCLQQLVHITECTMLVSLLQPAPETIDLFDDIILMAEGKIIYHGPCSDVLELFEGCGFKCPERKGIADFLQEVISRKDQAQHWYHTDRPYNYVSTDHFIKKFQASSIGQKVDEELLNKSNRCELQKNGISFGMYSLRK</sequence>
<dbReference type="Proteomes" id="UP000631114">
    <property type="component" value="Unassembled WGS sequence"/>
</dbReference>
<comment type="caution">
    <text evidence="4">The sequence shown here is derived from an EMBL/GenBank/DDBJ whole genome shotgun (WGS) entry which is preliminary data.</text>
</comment>
<accession>A0A835H2Q6</accession>
<dbReference type="InterPro" id="IPR043926">
    <property type="entry name" value="ABCG_dom"/>
</dbReference>
<name>A0A835H2Q6_9MAGN</name>
<evidence type="ECO:0000256" key="2">
    <source>
        <dbReference type="ARBA" id="ARBA00023136"/>
    </source>
</evidence>
<dbReference type="GO" id="GO:0140359">
    <property type="term" value="F:ABC-type transporter activity"/>
    <property type="evidence" value="ECO:0007669"/>
    <property type="project" value="InterPro"/>
</dbReference>
<keyword evidence="1" id="KW-0813">Transport</keyword>
<reference evidence="4 5" key="1">
    <citation type="submission" date="2020-10" db="EMBL/GenBank/DDBJ databases">
        <title>The Coptis chinensis genome and diversification of protoberbering-type alkaloids.</title>
        <authorList>
            <person name="Wang B."/>
            <person name="Shu S."/>
            <person name="Song C."/>
            <person name="Liu Y."/>
        </authorList>
    </citation>
    <scope>NUCLEOTIDE SEQUENCE [LARGE SCALE GENOMIC DNA]</scope>
    <source>
        <strain evidence="4">HL-2020</strain>
        <tissue evidence="4">Leaf</tissue>
    </source>
</reference>
<evidence type="ECO:0000256" key="1">
    <source>
        <dbReference type="ARBA" id="ARBA00022448"/>
    </source>
</evidence>
<dbReference type="Gene3D" id="3.40.50.300">
    <property type="entry name" value="P-loop containing nucleotide triphosphate hydrolases"/>
    <property type="match status" value="1"/>
</dbReference>
<feature type="domain" description="ABC transporter family G" evidence="3">
    <location>
        <begin position="210"/>
        <end position="264"/>
    </location>
</feature>
<dbReference type="PANTHER" id="PTHR19241">
    <property type="entry name" value="ATP-BINDING CASSETTE TRANSPORTER"/>
    <property type="match status" value="1"/>
</dbReference>
<protein>
    <recommendedName>
        <fullName evidence="3">ABC transporter family G domain-containing protein</fullName>
    </recommendedName>
</protein>
<keyword evidence="5" id="KW-1185">Reference proteome</keyword>
<proteinExistence type="predicted"/>
<keyword evidence="2" id="KW-0472">Membrane</keyword>